<dbReference type="Proteomes" id="UP001371305">
    <property type="component" value="Unassembled WGS sequence"/>
</dbReference>
<keyword evidence="3" id="KW-1185">Reference proteome</keyword>
<evidence type="ECO:0000256" key="1">
    <source>
        <dbReference type="SAM" id="Phobius"/>
    </source>
</evidence>
<accession>A0ABU9B2I8</accession>
<reference evidence="2 3" key="1">
    <citation type="submission" date="2024-04" db="EMBL/GenBank/DDBJ databases">
        <title>Luteolibacter sp. isolated from soil.</title>
        <authorList>
            <person name="An J."/>
        </authorList>
    </citation>
    <scope>NUCLEOTIDE SEQUENCE [LARGE SCALE GENOMIC DNA]</scope>
    <source>
        <strain evidence="2 3">Y139</strain>
    </source>
</reference>
<dbReference type="RefSeq" id="WP_341408020.1">
    <property type="nucleotide sequence ID" value="NZ_JBBUKT010000017.1"/>
</dbReference>
<organism evidence="2 3">
    <name type="scientific">Luteolibacter soli</name>
    <dbReference type="NCBI Taxonomy" id="3135280"/>
    <lineage>
        <taxon>Bacteria</taxon>
        <taxon>Pseudomonadati</taxon>
        <taxon>Verrucomicrobiota</taxon>
        <taxon>Verrucomicrobiia</taxon>
        <taxon>Verrucomicrobiales</taxon>
        <taxon>Verrucomicrobiaceae</taxon>
        <taxon>Luteolibacter</taxon>
    </lineage>
</organism>
<sequence>MSTDPLDELAKGSLPDDPEARHWAWLGARAAFVDASPSRVEPVRVVASRWRFFAPVTSIAALLIACVSLWVVLHRNAPVKAPRAVVYTNADLSDFFVQGRSLFGERLTAVTVINGEPTWQLSEPGEAQVRQPVVAIVRITDSRGSQVQVAALPGMPVNIPFDGKDLQIEFLPTGNDQLLVTGPSLVWSSEQGASPLSSSAIAPLP</sequence>
<gene>
    <name evidence="2" type="ORF">WKV53_27285</name>
</gene>
<evidence type="ECO:0000313" key="3">
    <source>
        <dbReference type="Proteomes" id="UP001371305"/>
    </source>
</evidence>
<protein>
    <submittedName>
        <fullName evidence="2">Uncharacterized protein</fullName>
    </submittedName>
</protein>
<name>A0ABU9B2I8_9BACT</name>
<keyword evidence="1" id="KW-0812">Transmembrane</keyword>
<keyword evidence="1" id="KW-0472">Membrane</keyword>
<feature type="transmembrane region" description="Helical" evidence="1">
    <location>
        <begin position="52"/>
        <end position="73"/>
    </location>
</feature>
<proteinExistence type="predicted"/>
<comment type="caution">
    <text evidence="2">The sequence shown here is derived from an EMBL/GenBank/DDBJ whole genome shotgun (WGS) entry which is preliminary data.</text>
</comment>
<evidence type="ECO:0000313" key="2">
    <source>
        <dbReference type="EMBL" id="MEK7954252.1"/>
    </source>
</evidence>
<keyword evidence="1" id="KW-1133">Transmembrane helix</keyword>
<dbReference type="EMBL" id="JBBUKT010000017">
    <property type="protein sequence ID" value="MEK7954252.1"/>
    <property type="molecule type" value="Genomic_DNA"/>
</dbReference>